<reference evidence="1" key="1">
    <citation type="submission" date="2014-11" db="EMBL/GenBank/DDBJ databases">
        <authorList>
            <person name="Amaro Gonzalez C."/>
        </authorList>
    </citation>
    <scope>NUCLEOTIDE SEQUENCE</scope>
</reference>
<dbReference type="EMBL" id="GBXM01106150">
    <property type="protein sequence ID" value="JAH02427.1"/>
    <property type="molecule type" value="Transcribed_RNA"/>
</dbReference>
<sequence>MNKNFSVHLYSIQYIPQYKLYHAPPLN</sequence>
<name>A0A0E9PDS4_ANGAN</name>
<reference evidence="1" key="2">
    <citation type="journal article" date="2015" name="Fish Shellfish Immunol.">
        <title>Early steps in the European eel (Anguilla anguilla)-Vibrio vulnificus interaction in the gills: Role of the RtxA13 toxin.</title>
        <authorList>
            <person name="Callol A."/>
            <person name="Pajuelo D."/>
            <person name="Ebbesson L."/>
            <person name="Teles M."/>
            <person name="MacKenzie S."/>
            <person name="Amaro C."/>
        </authorList>
    </citation>
    <scope>NUCLEOTIDE SEQUENCE</scope>
</reference>
<accession>A0A0E9PDS4</accession>
<organism evidence="1">
    <name type="scientific">Anguilla anguilla</name>
    <name type="common">European freshwater eel</name>
    <name type="synonym">Muraena anguilla</name>
    <dbReference type="NCBI Taxonomy" id="7936"/>
    <lineage>
        <taxon>Eukaryota</taxon>
        <taxon>Metazoa</taxon>
        <taxon>Chordata</taxon>
        <taxon>Craniata</taxon>
        <taxon>Vertebrata</taxon>
        <taxon>Euteleostomi</taxon>
        <taxon>Actinopterygii</taxon>
        <taxon>Neopterygii</taxon>
        <taxon>Teleostei</taxon>
        <taxon>Anguilliformes</taxon>
        <taxon>Anguillidae</taxon>
        <taxon>Anguilla</taxon>
    </lineage>
</organism>
<evidence type="ECO:0000313" key="1">
    <source>
        <dbReference type="EMBL" id="JAH02427.1"/>
    </source>
</evidence>
<proteinExistence type="predicted"/>
<dbReference type="AlphaFoldDB" id="A0A0E9PDS4"/>
<protein>
    <submittedName>
        <fullName evidence="1">Uncharacterized protein</fullName>
    </submittedName>
</protein>